<dbReference type="Proteomes" id="UP000069771">
    <property type="component" value="Chromosome"/>
</dbReference>
<protein>
    <recommendedName>
        <fullName evidence="3">Aldose 1-epimerase</fullName>
    </recommendedName>
</protein>
<dbReference type="InterPro" id="IPR037481">
    <property type="entry name" value="LacX"/>
</dbReference>
<sequence length="280" mass="32183">MFALENEHLKLVCTPKGAQMQSLVNKANGQEILYQGDQGWKDQNPSLFPVIGSTWSGSYTIDGQEYAMKNHGLARYAVMEGSRDGNVLAFSFSDDEKTRAQYPFSFRFTIEYRLEGREVKIGYRIENTGDEEMPFTLGLHPAFATDPFENCELKFEPAGQAVMFHTFEDGRPVEYESVQLDTLQLDRELIRRERTLIWKEFRADQVTLSQDGRAVVTVKFPGFPYLAVWTHPQDSEFVCIEPWYGHADLEKLDVPFERREGTMMLKPGDTWTTGYSIEVK</sequence>
<accession>A0A140DW48</accession>
<dbReference type="Gene3D" id="2.70.98.10">
    <property type="match status" value="1"/>
</dbReference>
<organism evidence="1 2">
    <name type="scientific">Faecalibaculum rodentium</name>
    <dbReference type="NCBI Taxonomy" id="1702221"/>
    <lineage>
        <taxon>Bacteria</taxon>
        <taxon>Bacillati</taxon>
        <taxon>Bacillota</taxon>
        <taxon>Erysipelotrichia</taxon>
        <taxon>Erysipelotrichales</taxon>
        <taxon>Erysipelotrichaceae</taxon>
        <taxon>Faecalibaculum</taxon>
    </lineage>
</organism>
<dbReference type="GO" id="GO:0005975">
    <property type="term" value="P:carbohydrate metabolic process"/>
    <property type="evidence" value="ECO:0007669"/>
    <property type="project" value="InterPro"/>
</dbReference>
<proteinExistence type="predicted"/>
<keyword evidence="2" id="KW-1185">Reference proteome</keyword>
<evidence type="ECO:0000313" key="1">
    <source>
        <dbReference type="EMBL" id="AMK54875.1"/>
    </source>
</evidence>
<dbReference type="AlphaFoldDB" id="A0A140DW48"/>
<dbReference type="GeneID" id="78478396"/>
<reference evidence="1 2" key="1">
    <citation type="journal article" date="2016" name="Gut Pathog.">
        <title>Whole genome sequencing of "Faecalibaculum rodentium" ALO17, isolated from C57BL/6J laboratory mouse feces.</title>
        <authorList>
            <person name="Lim S."/>
            <person name="Chang D.H."/>
            <person name="Ahn S."/>
            <person name="Kim B.C."/>
        </authorList>
    </citation>
    <scope>NUCLEOTIDE SEQUENCE [LARGE SCALE GENOMIC DNA]</scope>
    <source>
        <strain evidence="1 2">Alo17</strain>
    </source>
</reference>
<dbReference type="InterPro" id="IPR011013">
    <property type="entry name" value="Gal_mutarotase_sf_dom"/>
</dbReference>
<dbReference type="Pfam" id="PF01263">
    <property type="entry name" value="Aldose_epim"/>
    <property type="match status" value="1"/>
</dbReference>
<dbReference type="GO" id="GO:0030246">
    <property type="term" value="F:carbohydrate binding"/>
    <property type="evidence" value="ECO:0007669"/>
    <property type="project" value="InterPro"/>
</dbReference>
<gene>
    <name evidence="1" type="ORF">AALO17_17410</name>
</gene>
<dbReference type="KEGG" id="fro:AALO17_17410"/>
<dbReference type="SUPFAM" id="SSF74650">
    <property type="entry name" value="Galactose mutarotase-like"/>
    <property type="match status" value="1"/>
</dbReference>
<dbReference type="PANTHER" id="PTHR11122">
    <property type="entry name" value="APOSPORY-ASSOCIATED PROTEIN C-RELATED"/>
    <property type="match status" value="1"/>
</dbReference>
<name>A0A140DW48_9FIRM</name>
<evidence type="ECO:0000313" key="2">
    <source>
        <dbReference type="Proteomes" id="UP000069771"/>
    </source>
</evidence>
<dbReference type="PANTHER" id="PTHR11122:SF13">
    <property type="entry name" value="GLUCOSE-6-PHOSPHATE 1-EPIMERASE"/>
    <property type="match status" value="1"/>
</dbReference>
<dbReference type="STRING" id="1702221.AALO17_17410"/>
<dbReference type="OrthoDB" id="9795355at2"/>
<dbReference type="GO" id="GO:0016853">
    <property type="term" value="F:isomerase activity"/>
    <property type="evidence" value="ECO:0007669"/>
    <property type="project" value="InterPro"/>
</dbReference>
<dbReference type="CDD" id="cd09024">
    <property type="entry name" value="Aldose_epim_lacX"/>
    <property type="match status" value="1"/>
</dbReference>
<dbReference type="InterPro" id="IPR014718">
    <property type="entry name" value="GH-type_carb-bd"/>
</dbReference>
<dbReference type="EMBL" id="CP011391">
    <property type="protein sequence ID" value="AMK54875.1"/>
    <property type="molecule type" value="Genomic_DNA"/>
</dbReference>
<dbReference type="InterPro" id="IPR008183">
    <property type="entry name" value="Aldose_1/G6P_1-epimerase"/>
</dbReference>
<dbReference type="RefSeq" id="WP_067557845.1">
    <property type="nucleotide sequence ID" value="NZ_CAMTBT010000003.1"/>
</dbReference>
<evidence type="ECO:0008006" key="3">
    <source>
        <dbReference type="Google" id="ProtNLM"/>
    </source>
</evidence>